<comment type="pathway">
    <text evidence="3">Secondary metabolite biosynthesis; terpenoid biosynthesis.</text>
</comment>
<dbReference type="GO" id="GO:0020037">
    <property type="term" value="F:heme binding"/>
    <property type="evidence" value="ECO:0007669"/>
    <property type="project" value="InterPro"/>
</dbReference>
<evidence type="ECO:0000313" key="16">
    <source>
        <dbReference type="Proteomes" id="UP001222325"/>
    </source>
</evidence>
<dbReference type="InterPro" id="IPR001128">
    <property type="entry name" value="Cyt_P450"/>
</dbReference>
<dbReference type="Gene3D" id="1.10.630.10">
    <property type="entry name" value="Cytochrome P450"/>
    <property type="match status" value="1"/>
</dbReference>
<evidence type="ECO:0000256" key="3">
    <source>
        <dbReference type="ARBA" id="ARBA00004721"/>
    </source>
</evidence>
<dbReference type="GO" id="GO:0016705">
    <property type="term" value="F:oxidoreductase activity, acting on paired donors, with incorporation or reduction of molecular oxygen"/>
    <property type="evidence" value="ECO:0007669"/>
    <property type="project" value="InterPro"/>
</dbReference>
<keyword evidence="10 13" id="KW-0408">Iron</keyword>
<comment type="subcellular location">
    <subcellularLocation>
        <location evidence="2">Membrane</location>
    </subcellularLocation>
</comment>
<keyword evidence="5 13" id="KW-0349">Heme</keyword>
<keyword evidence="8" id="KW-1133">Transmembrane helix</keyword>
<evidence type="ECO:0000256" key="9">
    <source>
        <dbReference type="ARBA" id="ARBA00023002"/>
    </source>
</evidence>
<evidence type="ECO:0000256" key="13">
    <source>
        <dbReference type="PIRSR" id="PIRSR602401-1"/>
    </source>
</evidence>
<protein>
    <submittedName>
        <fullName evidence="15">Cytochrome P450</fullName>
    </submittedName>
</protein>
<evidence type="ECO:0000256" key="14">
    <source>
        <dbReference type="RuleBase" id="RU000461"/>
    </source>
</evidence>
<dbReference type="PANTHER" id="PTHR24305">
    <property type="entry name" value="CYTOCHROME P450"/>
    <property type="match status" value="1"/>
</dbReference>
<evidence type="ECO:0000256" key="8">
    <source>
        <dbReference type="ARBA" id="ARBA00022989"/>
    </source>
</evidence>
<gene>
    <name evidence="15" type="ORF">B0H15DRAFT_456873</name>
</gene>
<dbReference type="PRINTS" id="PR00385">
    <property type="entry name" value="P450"/>
</dbReference>
<sequence length="516" mass="57775">MSYVPVSVVAFATITFTVYRFLDARNSVNCIPGMRPLFSPMSLLGAAFGTRWWNPGLNWAWVWRETAFFNHTHDVISVVPLISGGSSVYTCSTDVARQILATEGKTQLFKPRHIVAGLLLWGENIVAASGDHWRRHRRIVAPALTSKTYALVVAETIATYKEMVEGESWKAGEDNLVIDFNRLPQKLALILIAHCGFGLPMPWVDAPTENGLTFGQSLTIVTETVIPRLIIPSWLYKLPIKRLRLIEQAWSGLGLYMHTFIESRKAEQHENTTDPDDKQRGDILSRLVAAMYTEGKLNLSEQEVIGNIFTLMFAGHETTAAVIAATLGFLAIHEDEQERALTEILKVIPKSDPTIDDLQKLPYLLACFHESMRIYPPGVVVVRELTDDIAITVKRPSEETIVLRQGTLVIVDMIALHHNPATFPEPEKFKPSRWVGIPEHDVTMFGFGARACIGRKFSQIEALCFLALFLRDWKITAPIAAQESRQEYEKRVMGKAGLTGLAFGVGPLSLKLERRK</sequence>
<keyword evidence="9 14" id="KW-0560">Oxidoreductase</keyword>
<dbReference type="GO" id="GO:0004497">
    <property type="term" value="F:monooxygenase activity"/>
    <property type="evidence" value="ECO:0007669"/>
    <property type="project" value="UniProtKB-KW"/>
</dbReference>
<keyword evidence="12" id="KW-0472">Membrane</keyword>
<accession>A0AAD6UE75</accession>
<dbReference type="SUPFAM" id="SSF48264">
    <property type="entry name" value="Cytochrome P450"/>
    <property type="match status" value="1"/>
</dbReference>
<evidence type="ECO:0000313" key="15">
    <source>
        <dbReference type="EMBL" id="KAJ7100647.1"/>
    </source>
</evidence>
<evidence type="ECO:0000256" key="12">
    <source>
        <dbReference type="ARBA" id="ARBA00023136"/>
    </source>
</evidence>
<dbReference type="InterPro" id="IPR017972">
    <property type="entry name" value="Cyt_P450_CS"/>
</dbReference>
<dbReference type="GO" id="GO:0016020">
    <property type="term" value="C:membrane"/>
    <property type="evidence" value="ECO:0007669"/>
    <property type="project" value="UniProtKB-SubCell"/>
</dbReference>
<evidence type="ECO:0000256" key="11">
    <source>
        <dbReference type="ARBA" id="ARBA00023033"/>
    </source>
</evidence>
<feature type="binding site" description="axial binding residue" evidence="13">
    <location>
        <position position="452"/>
    </location>
    <ligand>
        <name>heme</name>
        <dbReference type="ChEBI" id="CHEBI:30413"/>
    </ligand>
    <ligandPart>
        <name>Fe</name>
        <dbReference type="ChEBI" id="CHEBI:18248"/>
    </ligandPart>
</feature>
<organism evidence="15 16">
    <name type="scientific">Mycena belliarum</name>
    <dbReference type="NCBI Taxonomy" id="1033014"/>
    <lineage>
        <taxon>Eukaryota</taxon>
        <taxon>Fungi</taxon>
        <taxon>Dikarya</taxon>
        <taxon>Basidiomycota</taxon>
        <taxon>Agaricomycotina</taxon>
        <taxon>Agaricomycetes</taxon>
        <taxon>Agaricomycetidae</taxon>
        <taxon>Agaricales</taxon>
        <taxon>Marasmiineae</taxon>
        <taxon>Mycenaceae</taxon>
        <taxon>Mycena</taxon>
    </lineage>
</organism>
<dbReference type="PANTHER" id="PTHR24305:SF166">
    <property type="entry name" value="CYTOCHROME P450 12A4, MITOCHONDRIAL-RELATED"/>
    <property type="match status" value="1"/>
</dbReference>
<name>A0AAD6UE75_9AGAR</name>
<comment type="similarity">
    <text evidence="4 14">Belongs to the cytochrome P450 family.</text>
</comment>
<dbReference type="Proteomes" id="UP001222325">
    <property type="component" value="Unassembled WGS sequence"/>
</dbReference>
<comment type="caution">
    <text evidence="15">The sequence shown here is derived from an EMBL/GenBank/DDBJ whole genome shotgun (WGS) entry which is preliminary data.</text>
</comment>
<keyword evidence="6" id="KW-0812">Transmembrane</keyword>
<evidence type="ECO:0000256" key="2">
    <source>
        <dbReference type="ARBA" id="ARBA00004370"/>
    </source>
</evidence>
<dbReference type="EMBL" id="JARJCN010000005">
    <property type="protein sequence ID" value="KAJ7100647.1"/>
    <property type="molecule type" value="Genomic_DNA"/>
</dbReference>
<dbReference type="InterPro" id="IPR050121">
    <property type="entry name" value="Cytochrome_P450_monoxygenase"/>
</dbReference>
<keyword evidence="16" id="KW-1185">Reference proteome</keyword>
<dbReference type="InterPro" id="IPR002401">
    <property type="entry name" value="Cyt_P450_E_grp-I"/>
</dbReference>
<keyword evidence="7 13" id="KW-0479">Metal-binding</keyword>
<dbReference type="AlphaFoldDB" id="A0AAD6UE75"/>
<evidence type="ECO:0000256" key="1">
    <source>
        <dbReference type="ARBA" id="ARBA00001971"/>
    </source>
</evidence>
<proteinExistence type="inferred from homology"/>
<keyword evidence="11 14" id="KW-0503">Monooxygenase</keyword>
<comment type="cofactor">
    <cofactor evidence="1 13">
        <name>heme</name>
        <dbReference type="ChEBI" id="CHEBI:30413"/>
    </cofactor>
</comment>
<evidence type="ECO:0000256" key="7">
    <source>
        <dbReference type="ARBA" id="ARBA00022723"/>
    </source>
</evidence>
<reference evidence="15" key="1">
    <citation type="submission" date="2023-03" db="EMBL/GenBank/DDBJ databases">
        <title>Massive genome expansion in bonnet fungi (Mycena s.s.) driven by repeated elements and novel gene families across ecological guilds.</title>
        <authorList>
            <consortium name="Lawrence Berkeley National Laboratory"/>
            <person name="Harder C.B."/>
            <person name="Miyauchi S."/>
            <person name="Viragh M."/>
            <person name="Kuo A."/>
            <person name="Thoen E."/>
            <person name="Andreopoulos B."/>
            <person name="Lu D."/>
            <person name="Skrede I."/>
            <person name="Drula E."/>
            <person name="Henrissat B."/>
            <person name="Morin E."/>
            <person name="Kohler A."/>
            <person name="Barry K."/>
            <person name="LaButti K."/>
            <person name="Morin E."/>
            <person name="Salamov A."/>
            <person name="Lipzen A."/>
            <person name="Mereny Z."/>
            <person name="Hegedus B."/>
            <person name="Baldrian P."/>
            <person name="Stursova M."/>
            <person name="Weitz H."/>
            <person name="Taylor A."/>
            <person name="Grigoriev I.V."/>
            <person name="Nagy L.G."/>
            <person name="Martin F."/>
            <person name="Kauserud H."/>
        </authorList>
    </citation>
    <scope>NUCLEOTIDE SEQUENCE</scope>
    <source>
        <strain evidence="15">CBHHK173m</strain>
    </source>
</reference>
<dbReference type="PRINTS" id="PR00463">
    <property type="entry name" value="EP450I"/>
</dbReference>
<dbReference type="GO" id="GO:0005506">
    <property type="term" value="F:iron ion binding"/>
    <property type="evidence" value="ECO:0007669"/>
    <property type="project" value="InterPro"/>
</dbReference>
<dbReference type="Pfam" id="PF00067">
    <property type="entry name" value="p450"/>
    <property type="match status" value="1"/>
</dbReference>
<dbReference type="InterPro" id="IPR036396">
    <property type="entry name" value="Cyt_P450_sf"/>
</dbReference>
<evidence type="ECO:0000256" key="6">
    <source>
        <dbReference type="ARBA" id="ARBA00022692"/>
    </source>
</evidence>
<dbReference type="PROSITE" id="PS00086">
    <property type="entry name" value="CYTOCHROME_P450"/>
    <property type="match status" value="1"/>
</dbReference>
<evidence type="ECO:0000256" key="5">
    <source>
        <dbReference type="ARBA" id="ARBA00022617"/>
    </source>
</evidence>
<evidence type="ECO:0000256" key="10">
    <source>
        <dbReference type="ARBA" id="ARBA00023004"/>
    </source>
</evidence>
<evidence type="ECO:0000256" key="4">
    <source>
        <dbReference type="ARBA" id="ARBA00010617"/>
    </source>
</evidence>